<dbReference type="PANTHER" id="PTHR47412:SF1">
    <property type="entry name" value="FI01434P-RELATED"/>
    <property type="match status" value="1"/>
</dbReference>
<evidence type="ECO:0000313" key="2">
    <source>
        <dbReference type="EMBL" id="CAK1542658.1"/>
    </source>
</evidence>
<comment type="caution">
    <text evidence="2">The sequence shown here is derived from an EMBL/GenBank/DDBJ whole genome shotgun (WGS) entry which is preliminary data.</text>
</comment>
<keyword evidence="1" id="KW-1133">Transmembrane helix</keyword>
<organism evidence="2 3">
    <name type="scientific">Leptosia nina</name>
    <dbReference type="NCBI Taxonomy" id="320188"/>
    <lineage>
        <taxon>Eukaryota</taxon>
        <taxon>Metazoa</taxon>
        <taxon>Ecdysozoa</taxon>
        <taxon>Arthropoda</taxon>
        <taxon>Hexapoda</taxon>
        <taxon>Insecta</taxon>
        <taxon>Pterygota</taxon>
        <taxon>Neoptera</taxon>
        <taxon>Endopterygota</taxon>
        <taxon>Lepidoptera</taxon>
        <taxon>Glossata</taxon>
        <taxon>Ditrysia</taxon>
        <taxon>Papilionoidea</taxon>
        <taxon>Pieridae</taxon>
        <taxon>Pierinae</taxon>
        <taxon>Leptosia</taxon>
    </lineage>
</organism>
<gene>
    <name evidence="2" type="ORF">LNINA_LOCUS2533</name>
</gene>
<reference evidence="2 3" key="1">
    <citation type="submission" date="2023-11" db="EMBL/GenBank/DDBJ databases">
        <authorList>
            <person name="Okamura Y."/>
        </authorList>
    </citation>
    <scope>NUCLEOTIDE SEQUENCE [LARGE SCALE GENOMIC DNA]</scope>
</reference>
<evidence type="ECO:0000256" key="1">
    <source>
        <dbReference type="SAM" id="Phobius"/>
    </source>
</evidence>
<dbReference type="PANTHER" id="PTHR47412">
    <property type="entry name" value="FI01434P-RELATED"/>
    <property type="match status" value="1"/>
</dbReference>
<name>A0AAV1J355_9NEOP</name>
<proteinExistence type="predicted"/>
<evidence type="ECO:0000313" key="3">
    <source>
        <dbReference type="Proteomes" id="UP001497472"/>
    </source>
</evidence>
<keyword evidence="1" id="KW-0472">Membrane</keyword>
<sequence>MSKCLRVCSAYSYRLTRRHSTLVLFITFVVTLTVIFHLYSFKHHEPPRSFPQIGDFEYKPGAFLRGRQPDNNKSFCEYNYGLPHYIDWGTFPIFTSPESGITGPYRVIYNAIRGTEYSNDSKYDAVTYATQATPEFIYHVVEIAKYWDGPISLAVYVPSYDMDTAIQILKHLCSCYSAMTKVSLHLFYPKRYPPKIRKPEEVTVTTEVTAATPNVSANEILQNKVENYRNILKSNRRAEYVQWVRRKKIERLTARVHKKAETAPNLHFADCSGPNVSDIPTFRREHKMIYPINVGRNVARNASKTNYFIVSDIEMVPSFGLAPKFLRMVRKLMGDKKRDEGCIFAKTVFVVPLFEVERGEDIPHDKDA</sequence>
<feature type="transmembrane region" description="Helical" evidence="1">
    <location>
        <begin position="21"/>
        <end position="41"/>
    </location>
</feature>
<protein>
    <submittedName>
        <fullName evidence="2">Uncharacterized protein</fullName>
    </submittedName>
</protein>
<keyword evidence="3" id="KW-1185">Reference proteome</keyword>
<dbReference type="EMBL" id="CAVLEF010000003">
    <property type="protein sequence ID" value="CAK1542658.1"/>
    <property type="molecule type" value="Genomic_DNA"/>
</dbReference>
<keyword evidence="1" id="KW-0812">Transmembrane</keyword>
<accession>A0AAV1J355</accession>
<dbReference type="Pfam" id="PF13896">
    <property type="entry name" value="Glyco_transf_49"/>
    <property type="match status" value="1"/>
</dbReference>
<dbReference type="Proteomes" id="UP001497472">
    <property type="component" value="Unassembled WGS sequence"/>
</dbReference>
<dbReference type="AlphaFoldDB" id="A0AAV1J355"/>